<feature type="compositionally biased region" description="Polar residues" evidence="1">
    <location>
        <begin position="236"/>
        <end position="248"/>
    </location>
</feature>
<gene>
    <name evidence="2" type="ORF">SCLCIDRAFT_12738</name>
</gene>
<dbReference type="EMBL" id="KN822005">
    <property type="protein sequence ID" value="KIM70169.1"/>
    <property type="molecule type" value="Genomic_DNA"/>
</dbReference>
<evidence type="ECO:0000313" key="3">
    <source>
        <dbReference type="Proteomes" id="UP000053989"/>
    </source>
</evidence>
<evidence type="ECO:0008006" key="4">
    <source>
        <dbReference type="Google" id="ProtNLM"/>
    </source>
</evidence>
<reference evidence="3" key="2">
    <citation type="submission" date="2015-01" db="EMBL/GenBank/DDBJ databases">
        <title>Evolutionary Origins and Diversification of the Mycorrhizal Mutualists.</title>
        <authorList>
            <consortium name="DOE Joint Genome Institute"/>
            <consortium name="Mycorrhizal Genomics Consortium"/>
            <person name="Kohler A."/>
            <person name="Kuo A."/>
            <person name="Nagy L.G."/>
            <person name="Floudas D."/>
            <person name="Copeland A."/>
            <person name="Barry K.W."/>
            <person name="Cichocki N."/>
            <person name="Veneault-Fourrey C."/>
            <person name="LaButti K."/>
            <person name="Lindquist E.A."/>
            <person name="Lipzen A."/>
            <person name="Lundell T."/>
            <person name="Morin E."/>
            <person name="Murat C."/>
            <person name="Riley R."/>
            <person name="Ohm R."/>
            <person name="Sun H."/>
            <person name="Tunlid A."/>
            <person name="Henrissat B."/>
            <person name="Grigoriev I.V."/>
            <person name="Hibbett D.S."/>
            <person name="Martin F."/>
        </authorList>
    </citation>
    <scope>NUCLEOTIDE SEQUENCE [LARGE SCALE GENOMIC DNA]</scope>
    <source>
        <strain evidence="3">Foug A</strain>
    </source>
</reference>
<dbReference type="HOGENOM" id="CLU_624100_0_0_1"/>
<organism evidence="2 3">
    <name type="scientific">Scleroderma citrinum Foug A</name>
    <dbReference type="NCBI Taxonomy" id="1036808"/>
    <lineage>
        <taxon>Eukaryota</taxon>
        <taxon>Fungi</taxon>
        <taxon>Dikarya</taxon>
        <taxon>Basidiomycota</taxon>
        <taxon>Agaricomycotina</taxon>
        <taxon>Agaricomycetes</taxon>
        <taxon>Agaricomycetidae</taxon>
        <taxon>Boletales</taxon>
        <taxon>Sclerodermatineae</taxon>
        <taxon>Sclerodermataceae</taxon>
        <taxon>Scleroderma</taxon>
    </lineage>
</organism>
<dbReference type="InParanoid" id="A0A0C3EPU9"/>
<feature type="compositionally biased region" description="Polar residues" evidence="1">
    <location>
        <begin position="18"/>
        <end position="29"/>
    </location>
</feature>
<dbReference type="AlphaFoldDB" id="A0A0C3EPU9"/>
<feature type="compositionally biased region" description="Polar residues" evidence="1">
    <location>
        <begin position="260"/>
        <end position="285"/>
    </location>
</feature>
<dbReference type="STRING" id="1036808.A0A0C3EPU9"/>
<proteinExistence type="predicted"/>
<feature type="compositionally biased region" description="Low complexity" evidence="1">
    <location>
        <begin position="215"/>
        <end position="227"/>
    </location>
</feature>
<accession>A0A0C3EPU9</accession>
<feature type="compositionally biased region" description="Low complexity" evidence="1">
    <location>
        <begin position="123"/>
        <end position="143"/>
    </location>
</feature>
<evidence type="ECO:0000313" key="2">
    <source>
        <dbReference type="EMBL" id="KIM70169.1"/>
    </source>
</evidence>
<feature type="compositionally biased region" description="Polar residues" evidence="1">
    <location>
        <begin position="155"/>
        <end position="170"/>
    </location>
</feature>
<feature type="region of interest" description="Disordered" evidence="1">
    <location>
        <begin position="203"/>
        <end position="292"/>
    </location>
</feature>
<keyword evidence="3" id="KW-1185">Reference proteome</keyword>
<evidence type="ECO:0000256" key="1">
    <source>
        <dbReference type="SAM" id="MobiDB-lite"/>
    </source>
</evidence>
<sequence length="434" mass="47292">MSTSLCRRSSHVSRWLTEVQTQSDPSTPSDVADLSDVDPVGTRCNPYLAYPHMNTSAFRQSLDDTSSIHDYVLVDNEALDHLADQPFQVKVTQDPSAPPDTASPRSTVRLANAPPPSPNFHLSIRPSSPSVSSSNSRSPSRLSMFHKSSPADPGSRTSLAGQHVRSSSAQVPIPPAHPQLPGRWRPSVLGHFPSASVPDTLLSPNDALLDRSRPSMSSTNTFTTSTTVYEDGDSPIPSSTPSKASSIFGSLRSRTDRTRMVSQPPHTRTSSSPPVWTQPRSSTHLPQPPGLSRTLVRKASTLRLPFTARSRSTQSTPPNQVVVEEQGDSHPHVLYTGRGTGPRMSLSSINGHSRKKKLVISGIALNDVARLEAVQRWCQSFGEIDQITRMPNGDLHVNFRRAEVADTVCRVRARVHITGVGSVHLSWVYGHKRS</sequence>
<name>A0A0C3EPU9_9AGAM</name>
<dbReference type="Proteomes" id="UP000053989">
    <property type="component" value="Unassembled WGS sequence"/>
</dbReference>
<reference evidence="2 3" key="1">
    <citation type="submission" date="2014-04" db="EMBL/GenBank/DDBJ databases">
        <authorList>
            <consortium name="DOE Joint Genome Institute"/>
            <person name="Kuo A."/>
            <person name="Kohler A."/>
            <person name="Nagy L.G."/>
            <person name="Floudas D."/>
            <person name="Copeland A."/>
            <person name="Barry K.W."/>
            <person name="Cichocki N."/>
            <person name="Veneault-Fourrey C."/>
            <person name="LaButti K."/>
            <person name="Lindquist E.A."/>
            <person name="Lipzen A."/>
            <person name="Lundell T."/>
            <person name="Morin E."/>
            <person name="Murat C."/>
            <person name="Sun H."/>
            <person name="Tunlid A."/>
            <person name="Henrissat B."/>
            <person name="Grigoriev I.V."/>
            <person name="Hibbett D.S."/>
            <person name="Martin F."/>
            <person name="Nordberg H.P."/>
            <person name="Cantor M.N."/>
            <person name="Hua S.X."/>
        </authorList>
    </citation>
    <scope>NUCLEOTIDE SEQUENCE [LARGE SCALE GENOMIC DNA]</scope>
    <source>
        <strain evidence="2 3">Foug A</strain>
    </source>
</reference>
<dbReference type="OrthoDB" id="3071736at2759"/>
<feature type="region of interest" description="Disordered" evidence="1">
    <location>
        <begin position="18"/>
        <end position="38"/>
    </location>
</feature>
<protein>
    <recommendedName>
        <fullName evidence="4">RRM domain-containing protein</fullName>
    </recommendedName>
</protein>
<feature type="region of interest" description="Disordered" evidence="1">
    <location>
        <begin position="91"/>
        <end position="187"/>
    </location>
</feature>